<dbReference type="OrthoDB" id="9784298at2"/>
<keyword evidence="1" id="KW-1133">Transmembrane helix</keyword>
<keyword evidence="1" id="KW-0472">Membrane</keyword>
<dbReference type="GeneID" id="42775324"/>
<dbReference type="RefSeq" id="WP_027097489.1">
    <property type="nucleotide sequence ID" value="NZ_CABHIH010000001.1"/>
</dbReference>
<gene>
    <name evidence="2" type="ORF">CP373A1_06910</name>
</gene>
<dbReference type="PANTHER" id="PTHR36434">
    <property type="entry name" value="MEMBRANE PROTEASE YUGP-RELATED"/>
    <property type="match status" value="1"/>
</dbReference>
<keyword evidence="1" id="KW-0812">Transmembrane</keyword>
<sequence>MPYGYYIDPTFLILIPAVILSFIAQMMVNSAFNKYKRVRSLNGYTGEQVARMMLNEAGLQGISIERCERSLGDHYDPRSGVIRLSPEVYNGSTIAAAGIAAHEVGHAIQYQQEYSPLIIRNAIVPAVNFSSSFSWVLFFAGILFSFKPLVTIGIFLFSATVIFQLITLPVEFNASSRALGILNSRGILYGDEVDGAKKVLRAAALTYVAAALMAVLQLVRLILISRRDD</sequence>
<dbReference type="Pfam" id="PF04298">
    <property type="entry name" value="Zn_peptidase_2"/>
    <property type="match status" value="1"/>
</dbReference>
<protein>
    <submittedName>
        <fullName evidence="2">Peptidase</fullName>
    </submittedName>
</protein>
<reference evidence="2 3" key="1">
    <citation type="submission" date="2016-06" db="EMBL/GenBank/DDBJ databases">
        <authorList>
            <person name="Kjaerup R.B."/>
            <person name="Dalgaard T.S."/>
            <person name="Juul-Madsen H.R."/>
        </authorList>
    </citation>
    <scope>NUCLEOTIDE SEQUENCE [LARGE SCALE GENOMIC DNA]</scope>
    <source>
        <strain evidence="2 3">373-A1</strain>
    </source>
</reference>
<feature type="transmembrane region" description="Helical" evidence="1">
    <location>
        <begin position="204"/>
        <end position="223"/>
    </location>
</feature>
<dbReference type="PANTHER" id="PTHR36434:SF1">
    <property type="entry name" value="MEMBRANE PROTEASE YUGP-RELATED"/>
    <property type="match status" value="1"/>
</dbReference>
<dbReference type="InterPro" id="IPR007395">
    <property type="entry name" value="Zn_peptidase_2"/>
</dbReference>
<dbReference type="AlphaFoldDB" id="A0A174CA42"/>
<accession>A0A174CA42</accession>
<name>A0A174CA42_9CLOT</name>
<evidence type="ECO:0000256" key="1">
    <source>
        <dbReference type="SAM" id="Phobius"/>
    </source>
</evidence>
<dbReference type="Proteomes" id="UP000092714">
    <property type="component" value="Unassembled WGS sequence"/>
</dbReference>
<dbReference type="eggNOG" id="COG2738">
    <property type="taxonomic scope" value="Bacteria"/>
</dbReference>
<feature type="transmembrane region" description="Helical" evidence="1">
    <location>
        <begin position="12"/>
        <end position="32"/>
    </location>
</feature>
<comment type="caution">
    <text evidence="2">The sequence shown here is derived from an EMBL/GenBank/DDBJ whole genome shotgun (WGS) entry which is preliminary data.</text>
</comment>
<evidence type="ECO:0000313" key="3">
    <source>
        <dbReference type="Proteomes" id="UP000092714"/>
    </source>
</evidence>
<dbReference type="EMBL" id="MAPZ01000016">
    <property type="protein sequence ID" value="OBY11219.1"/>
    <property type="molecule type" value="Genomic_DNA"/>
</dbReference>
<proteinExistence type="predicted"/>
<organism evidence="2 3">
    <name type="scientific">Clostridium paraputrificum</name>
    <dbReference type="NCBI Taxonomy" id="29363"/>
    <lineage>
        <taxon>Bacteria</taxon>
        <taxon>Bacillati</taxon>
        <taxon>Bacillota</taxon>
        <taxon>Clostridia</taxon>
        <taxon>Eubacteriales</taxon>
        <taxon>Clostridiaceae</taxon>
        <taxon>Clostridium</taxon>
    </lineage>
</organism>
<keyword evidence="3" id="KW-1185">Reference proteome</keyword>
<evidence type="ECO:0000313" key="2">
    <source>
        <dbReference type="EMBL" id="OBY11219.1"/>
    </source>
</evidence>